<dbReference type="AlphaFoldDB" id="A0A2M8L5B4"/>
<dbReference type="EC" id="6.1.1.19" evidence="11"/>
<keyword evidence="13" id="KW-0175">Coiled coil</keyword>
<dbReference type="Gene3D" id="3.40.50.620">
    <property type="entry name" value="HUPs"/>
    <property type="match status" value="1"/>
</dbReference>
<dbReference type="Pfam" id="PF05746">
    <property type="entry name" value="DALR_1"/>
    <property type="match status" value="1"/>
</dbReference>
<keyword evidence="8 11" id="KW-0648">Protein biosynthesis</keyword>
<organism evidence="15 16">
    <name type="scientific">Candidatus Shapirobacteria bacterium CG10_big_fil_rev_8_21_14_0_10_38_14</name>
    <dbReference type="NCBI Taxonomy" id="1974483"/>
    <lineage>
        <taxon>Bacteria</taxon>
        <taxon>Candidatus Shapironibacteriota</taxon>
    </lineage>
</organism>
<dbReference type="GO" id="GO:0004814">
    <property type="term" value="F:arginine-tRNA ligase activity"/>
    <property type="evidence" value="ECO:0007669"/>
    <property type="project" value="UniProtKB-UniRule"/>
</dbReference>
<dbReference type="FunFam" id="1.10.730.10:FF:000006">
    <property type="entry name" value="Arginyl-tRNA synthetase 2, mitochondrial"/>
    <property type="match status" value="1"/>
</dbReference>
<accession>A0A2M8L5B4</accession>
<feature type="domain" description="DALR anticodon binding" evidence="14">
    <location>
        <begin position="387"/>
        <end position="503"/>
    </location>
</feature>
<dbReference type="EMBL" id="PFEL01000083">
    <property type="protein sequence ID" value="PJE68992.1"/>
    <property type="molecule type" value="Genomic_DNA"/>
</dbReference>
<dbReference type="Gene3D" id="1.10.730.10">
    <property type="entry name" value="Isoleucyl-tRNA Synthetase, Domain 1"/>
    <property type="match status" value="1"/>
</dbReference>
<comment type="caution">
    <text evidence="11">Lacks conserved residue(s) required for the propagation of feature annotation.</text>
</comment>
<dbReference type="InterPro" id="IPR001278">
    <property type="entry name" value="Arg-tRNA-ligase"/>
</dbReference>
<evidence type="ECO:0000256" key="7">
    <source>
        <dbReference type="ARBA" id="ARBA00022840"/>
    </source>
</evidence>
<comment type="caution">
    <text evidence="15">The sequence shown here is derived from an EMBL/GenBank/DDBJ whole genome shotgun (WGS) entry which is preliminary data.</text>
</comment>
<dbReference type="HAMAP" id="MF_00123">
    <property type="entry name" value="Arg_tRNA_synth"/>
    <property type="match status" value="1"/>
</dbReference>
<evidence type="ECO:0000256" key="2">
    <source>
        <dbReference type="ARBA" id="ARBA00005594"/>
    </source>
</evidence>
<dbReference type="SUPFAM" id="SSF55190">
    <property type="entry name" value="Arginyl-tRNA synthetase (ArgRS), N-terminal 'additional' domain"/>
    <property type="match status" value="1"/>
</dbReference>
<sequence length="503" mass="57145">MVNSWRSSGLPKYVAKIQVAKPGFINIWLKNEVLISEIEKVLKEKKKYGSSNLGKGKTVVIDYSSPNIARPFGIGHLRSTVIGQAIYNLYQFLGYKTVGVNHLGDWGTQFGKLIVAIKKWHQGEVRGLTIDKLEKLYVKFHQEAAKKPELEDEARAWFKKLEDKDSEARKIWRACVEISLKEFKRIYELLGVEIDYSLGESFYEDKVMVVIEKAKRKQVAVESEGALVIKFPELNFPPAMLLKSDGATTYEARDLACIAYRKKRWQPALFIYEVGIDQKLHFQQTFAAAVKLGLGQLEQFVHVAHGLIQFEGGKMSTRAGKIVHLEEVLNEAVKRAQKLSEKRQKKIAQVVGVGAVKYFDLMHHPSTDIVFDWEKMFVLEGNSASYLQYTYARCRSVLKKSPIAIPDRIHIHDPVSDEEVALLRTIYKFPEVVSEAGESYAPNLVCNFLFDLAQKYNLFYNRQPILKAGNPELVEGRLALTSAVSQIIKNGLYLLGIEAPERM</sequence>
<evidence type="ECO:0000256" key="5">
    <source>
        <dbReference type="ARBA" id="ARBA00022598"/>
    </source>
</evidence>
<dbReference type="SUPFAM" id="SSF52374">
    <property type="entry name" value="Nucleotidylyl transferase"/>
    <property type="match status" value="1"/>
</dbReference>
<dbReference type="PANTHER" id="PTHR11956:SF5">
    <property type="entry name" value="ARGININE--TRNA LIGASE, CYTOPLASMIC"/>
    <property type="match status" value="1"/>
</dbReference>
<dbReference type="Gene3D" id="3.30.1360.70">
    <property type="entry name" value="Arginyl tRNA synthetase N-terminal domain"/>
    <property type="match status" value="1"/>
</dbReference>
<evidence type="ECO:0000256" key="1">
    <source>
        <dbReference type="ARBA" id="ARBA00004496"/>
    </source>
</evidence>
<comment type="catalytic activity">
    <reaction evidence="10 11">
        <text>tRNA(Arg) + L-arginine + ATP = L-arginyl-tRNA(Arg) + AMP + diphosphate</text>
        <dbReference type="Rhea" id="RHEA:20301"/>
        <dbReference type="Rhea" id="RHEA-COMP:9658"/>
        <dbReference type="Rhea" id="RHEA-COMP:9673"/>
        <dbReference type="ChEBI" id="CHEBI:30616"/>
        <dbReference type="ChEBI" id="CHEBI:32682"/>
        <dbReference type="ChEBI" id="CHEBI:33019"/>
        <dbReference type="ChEBI" id="CHEBI:78442"/>
        <dbReference type="ChEBI" id="CHEBI:78513"/>
        <dbReference type="ChEBI" id="CHEBI:456215"/>
        <dbReference type="EC" id="6.1.1.19"/>
    </reaction>
</comment>
<keyword evidence="7 11" id="KW-0067">ATP-binding</keyword>
<name>A0A2M8L5B4_9BACT</name>
<keyword evidence="4 11" id="KW-0963">Cytoplasm</keyword>
<evidence type="ECO:0000313" key="16">
    <source>
        <dbReference type="Proteomes" id="UP000229500"/>
    </source>
</evidence>
<dbReference type="GO" id="GO:0005737">
    <property type="term" value="C:cytoplasm"/>
    <property type="evidence" value="ECO:0007669"/>
    <property type="project" value="UniProtKB-SubCell"/>
</dbReference>
<dbReference type="PRINTS" id="PR01038">
    <property type="entry name" value="TRNASYNTHARG"/>
</dbReference>
<dbReference type="SMART" id="SM00836">
    <property type="entry name" value="DALR_1"/>
    <property type="match status" value="1"/>
</dbReference>
<dbReference type="Pfam" id="PF00750">
    <property type="entry name" value="tRNA-synt_1d"/>
    <property type="match status" value="1"/>
</dbReference>
<dbReference type="CDD" id="cd00671">
    <property type="entry name" value="ArgRS_core"/>
    <property type="match status" value="1"/>
</dbReference>
<keyword evidence="9 11" id="KW-0030">Aminoacyl-tRNA synthetase</keyword>
<dbReference type="InterPro" id="IPR036695">
    <property type="entry name" value="Arg-tRNA-synth_N_sf"/>
</dbReference>
<evidence type="ECO:0000256" key="10">
    <source>
        <dbReference type="ARBA" id="ARBA00049339"/>
    </source>
</evidence>
<evidence type="ECO:0000256" key="13">
    <source>
        <dbReference type="SAM" id="Coils"/>
    </source>
</evidence>
<dbReference type="PANTHER" id="PTHR11956">
    <property type="entry name" value="ARGINYL-TRNA SYNTHETASE"/>
    <property type="match status" value="1"/>
</dbReference>
<feature type="coiled-coil region" evidence="13">
    <location>
        <begin position="322"/>
        <end position="349"/>
    </location>
</feature>
<gene>
    <name evidence="11" type="primary">argS</name>
    <name evidence="15" type="ORF">COU96_02275</name>
</gene>
<dbReference type="NCBIfam" id="TIGR00456">
    <property type="entry name" value="argS"/>
    <property type="match status" value="1"/>
</dbReference>
<keyword evidence="6 11" id="KW-0547">Nucleotide-binding</keyword>
<evidence type="ECO:0000256" key="6">
    <source>
        <dbReference type="ARBA" id="ARBA00022741"/>
    </source>
</evidence>
<comment type="subunit">
    <text evidence="3 11">Monomer.</text>
</comment>
<comment type="similarity">
    <text evidence="2 11 12">Belongs to the class-I aminoacyl-tRNA synthetase family.</text>
</comment>
<evidence type="ECO:0000256" key="4">
    <source>
        <dbReference type="ARBA" id="ARBA00022490"/>
    </source>
</evidence>
<evidence type="ECO:0000256" key="3">
    <source>
        <dbReference type="ARBA" id="ARBA00011245"/>
    </source>
</evidence>
<dbReference type="FunFam" id="3.40.50.620:FF:000116">
    <property type="entry name" value="Arginine--tRNA ligase"/>
    <property type="match status" value="1"/>
</dbReference>
<dbReference type="InterPro" id="IPR014729">
    <property type="entry name" value="Rossmann-like_a/b/a_fold"/>
</dbReference>
<dbReference type="InterPro" id="IPR008909">
    <property type="entry name" value="DALR_anticod-bd"/>
</dbReference>
<evidence type="ECO:0000313" key="15">
    <source>
        <dbReference type="EMBL" id="PJE68992.1"/>
    </source>
</evidence>
<reference evidence="16" key="1">
    <citation type="submission" date="2017-09" db="EMBL/GenBank/DDBJ databases">
        <title>Depth-based differentiation of microbial function through sediment-hosted aquifers and enrichment of novel symbionts in the deep terrestrial subsurface.</title>
        <authorList>
            <person name="Probst A.J."/>
            <person name="Ladd B."/>
            <person name="Jarett J.K."/>
            <person name="Geller-Mcgrath D.E."/>
            <person name="Sieber C.M.K."/>
            <person name="Emerson J.B."/>
            <person name="Anantharaman K."/>
            <person name="Thomas B.C."/>
            <person name="Malmstrom R."/>
            <person name="Stieglmeier M."/>
            <person name="Klingl A."/>
            <person name="Woyke T."/>
            <person name="Ryan C.M."/>
            <person name="Banfield J.F."/>
        </authorList>
    </citation>
    <scope>NUCLEOTIDE SEQUENCE [LARGE SCALE GENOMIC DNA]</scope>
</reference>
<evidence type="ECO:0000256" key="9">
    <source>
        <dbReference type="ARBA" id="ARBA00023146"/>
    </source>
</evidence>
<dbReference type="SUPFAM" id="SSF47323">
    <property type="entry name" value="Anticodon-binding domain of a subclass of class I aminoacyl-tRNA synthetases"/>
    <property type="match status" value="1"/>
</dbReference>
<proteinExistence type="inferred from homology"/>
<protein>
    <recommendedName>
        <fullName evidence="11">Arginine--tRNA ligase</fullName>
        <ecNumber evidence="11">6.1.1.19</ecNumber>
    </recommendedName>
    <alternativeName>
        <fullName evidence="11">Arginyl-tRNA synthetase</fullName>
        <shortName evidence="11">ArgRS</shortName>
    </alternativeName>
</protein>
<comment type="subcellular location">
    <subcellularLocation>
        <location evidence="1 11">Cytoplasm</location>
    </subcellularLocation>
</comment>
<dbReference type="CDD" id="cd07956">
    <property type="entry name" value="Anticodon_Ia_Arg"/>
    <property type="match status" value="1"/>
</dbReference>
<evidence type="ECO:0000256" key="11">
    <source>
        <dbReference type="HAMAP-Rule" id="MF_00123"/>
    </source>
</evidence>
<evidence type="ECO:0000256" key="12">
    <source>
        <dbReference type="RuleBase" id="RU363038"/>
    </source>
</evidence>
<dbReference type="GO" id="GO:0005524">
    <property type="term" value="F:ATP binding"/>
    <property type="evidence" value="ECO:0007669"/>
    <property type="project" value="UniProtKB-UniRule"/>
</dbReference>
<dbReference type="GO" id="GO:0006420">
    <property type="term" value="P:arginyl-tRNA aminoacylation"/>
    <property type="evidence" value="ECO:0007669"/>
    <property type="project" value="UniProtKB-UniRule"/>
</dbReference>
<dbReference type="InterPro" id="IPR035684">
    <property type="entry name" value="ArgRS_core"/>
</dbReference>
<evidence type="ECO:0000259" key="14">
    <source>
        <dbReference type="SMART" id="SM00836"/>
    </source>
</evidence>
<dbReference type="InterPro" id="IPR009080">
    <property type="entry name" value="tRNAsynth_Ia_anticodon-bd"/>
</dbReference>
<dbReference type="Proteomes" id="UP000229500">
    <property type="component" value="Unassembled WGS sequence"/>
</dbReference>
<evidence type="ECO:0000256" key="8">
    <source>
        <dbReference type="ARBA" id="ARBA00022917"/>
    </source>
</evidence>
<keyword evidence="5 11" id="KW-0436">Ligase</keyword>